<proteinExistence type="predicted"/>
<feature type="region of interest" description="Disordered" evidence="1">
    <location>
        <begin position="1"/>
        <end position="84"/>
    </location>
</feature>
<feature type="compositionally biased region" description="Polar residues" evidence="1">
    <location>
        <begin position="50"/>
        <end position="60"/>
    </location>
</feature>
<feature type="compositionally biased region" description="Basic and acidic residues" evidence="1">
    <location>
        <begin position="61"/>
        <end position="70"/>
    </location>
</feature>
<sequence>MKRQEKKRGTQQENRLMEEKKKKKQEEKKKKESAQKKCCPQRRVQPPNLSPGQSQSNAAENKTKGQREQWRIFSQAVRETDGPEAHALQISLERLLKDPSRFCSAADRDVPESAKARAGAPTPGDPPANSTPGSSSDGKRPPSGAPHPPRELPPRFRHHEPKQLLRRGQPLPAGSPPPGSPQAFSTNQHAVKMEAPHGVYPGRTGLSAVYQPSPGSEAQTRPELSADGSSAAALAQAPPQRCSPGFNTHTRTCSRTGACVRACMWSRAPNQQQGQSVAKQSKKQLAK</sequence>
<feature type="compositionally biased region" description="Low complexity" evidence="1">
    <location>
        <begin position="225"/>
        <end position="237"/>
    </location>
</feature>
<accession>A0A0P7X036</accession>
<feature type="compositionally biased region" description="Basic and acidic residues" evidence="1">
    <location>
        <begin position="103"/>
        <end position="115"/>
    </location>
</feature>
<dbReference type="Proteomes" id="UP000034805">
    <property type="component" value="Unassembled WGS sequence"/>
</dbReference>
<name>A0A0P7X036_SCLFO</name>
<comment type="caution">
    <text evidence="2">The sequence shown here is derived from an EMBL/GenBank/DDBJ whole genome shotgun (WGS) entry which is preliminary data.</text>
</comment>
<protein>
    <submittedName>
        <fullName evidence="2">Uncharacterized protein</fullName>
    </submittedName>
</protein>
<feature type="compositionally biased region" description="Basic and acidic residues" evidence="1">
    <location>
        <begin position="7"/>
        <end position="35"/>
    </location>
</feature>
<feature type="region of interest" description="Disordered" evidence="1">
    <location>
        <begin position="103"/>
        <end position="250"/>
    </location>
</feature>
<organism evidence="2 3">
    <name type="scientific">Scleropages formosus</name>
    <name type="common">Asian bonytongue</name>
    <name type="synonym">Osteoglossum formosum</name>
    <dbReference type="NCBI Taxonomy" id="113540"/>
    <lineage>
        <taxon>Eukaryota</taxon>
        <taxon>Metazoa</taxon>
        <taxon>Chordata</taxon>
        <taxon>Craniata</taxon>
        <taxon>Vertebrata</taxon>
        <taxon>Euteleostomi</taxon>
        <taxon>Actinopterygii</taxon>
        <taxon>Neopterygii</taxon>
        <taxon>Teleostei</taxon>
        <taxon>Osteoglossocephala</taxon>
        <taxon>Osteoglossomorpha</taxon>
        <taxon>Osteoglossiformes</taxon>
        <taxon>Osteoglossidae</taxon>
        <taxon>Scleropages</taxon>
    </lineage>
</organism>
<evidence type="ECO:0000256" key="1">
    <source>
        <dbReference type="SAM" id="MobiDB-lite"/>
    </source>
</evidence>
<evidence type="ECO:0000313" key="3">
    <source>
        <dbReference type="Proteomes" id="UP000034805"/>
    </source>
</evidence>
<reference evidence="2 3" key="1">
    <citation type="submission" date="2015-08" db="EMBL/GenBank/DDBJ databases">
        <title>The genome of the Asian arowana (Scleropages formosus).</title>
        <authorList>
            <person name="Tan M.H."/>
            <person name="Gan H.M."/>
            <person name="Croft L.J."/>
            <person name="Austin C.M."/>
        </authorList>
    </citation>
    <scope>NUCLEOTIDE SEQUENCE [LARGE SCALE GENOMIC DNA]</scope>
    <source>
        <strain evidence="2">Aro1</strain>
    </source>
</reference>
<dbReference type="EMBL" id="JARO02003756">
    <property type="protein sequence ID" value="KPP69850.1"/>
    <property type="molecule type" value="Genomic_DNA"/>
</dbReference>
<evidence type="ECO:0000313" key="2">
    <source>
        <dbReference type="EMBL" id="KPP69850.1"/>
    </source>
</evidence>
<gene>
    <name evidence="2" type="ORF">Z043_111363</name>
</gene>
<dbReference type="AlphaFoldDB" id="A0A0P7X036"/>